<gene>
    <name evidence="2" type="ORF">T440DRAFT_493514</name>
</gene>
<evidence type="ECO:0000256" key="1">
    <source>
        <dbReference type="SAM" id="MobiDB-lite"/>
    </source>
</evidence>
<accession>A0A6A7APS9</accession>
<feature type="region of interest" description="Disordered" evidence="1">
    <location>
        <begin position="244"/>
        <end position="263"/>
    </location>
</feature>
<dbReference type="SUPFAM" id="SSF57850">
    <property type="entry name" value="RING/U-box"/>
    <property type="match status" value="1"/>
</dbReference>
<evidence type="ECO:0000313" key="2">
    <source>
        <dbReference type="EMBL" id="KAF2845310.1"/>
    </source>
</evidence>
<dbReference type="CDD" id="cd16448">
    <property type="entry name" value="RING-H2"/>
    <property type="match status" value="1"/>
</dbReference>
<dbReference type="OrthoDB" id="3800599at2759"/>
<dbReference type="Gene3D" id="3.30.40.10">
    <property type="entry name" value="Zinc/RING finger domain, C3HC4 (zinc finger)"/>
    <property type="match status" value="1"/>
</dbReference>
<feature type="compositionally biased region" description="Pro residues" evidence="1">
    <location>
        <begin position="176"/>
        <end position="186"/>
    </location>
</feature>
<organism evidence="2 3">
    <name type="scientific">Plenodomus tracheiphilus IPT5</name>
    <dbReference type="NCBI Taxonomy" id="1408161"/>
    <lineage>
        <taxon>Eukaryota</taxon>
        <taxon>Fungi</taxon>
        <taxon>Dikarya</taxon>
        <taxon>Ascomycota</taxon>
        <taxon>Pezizomycotina</taxon>
        <taxon>Dothideomycetes</taxon>
        <taxon>Pleosporomycetidae</taxon>
        <taxon>Pleosporales</taxon>
        <taxon>Pleosporineae</taxon>
        <taxon>Leptosphaeriaceae</taxon>
        <taxon>Plenodomus</taxon>
    </lineage>
</organism>
<feature type="region of interest" description="Disordered" evidence="1">
    <location>
        <begin position="172"/>
        <end position="202"/>
    </location>
</feature>
<dbReference type="Proteomes" id="UP000799423">
    <property type="component" value="Unassembled WGS sequence"/>
</dbReference>
<dbReference type="EMBL" id="MU006349">
    <property type="protein sequence ID" value="KAF2845310.1"/>
    <property type="molecule type" value="Genomic_DNA"/>
</dbReference>
<evidence type="ECO:0000313" key="3">
    <source>
        <dbReference type="Proteomes" id="UP000799423"/>
    </source>
</evidence>
<dbReference type="InterPro" id="IPR013083">
    <property type="entry name" value="Znf_RING/FYVE/PHD"/>
</dbReference>
<name>A0A6A7APS9_9PLEO</name>
<sequence length="708" mass="80173">MPSSQDALVLVHSRRTGLIDVRRANAFSDHPRLAKPDYTLHYIGTDRSRVCQCTNRSQHYEKTIEVASEATHLNVSLMMYLTRHGFESCTIAAFRKYMKDRKSMWRKQGVNIDTFHYMNDSKNMICRCVKRASHNACPPRNPEIIEQCAEFFITHKDAMTCRKSQWQAVEGDTPPLYSPLAPPPICPETTHSPGLPKPPYSPDSQKDAFEYDSISTHKLLQQWNTRNATSPEMKVRSTAEPLTPICSRCPPTGPRGEPDVPTKVWQSAHPSVWIPLHGSNSAVTTPLGTSFSRSSVSARPATLATEPEPFGNAQRMSASTNWSDVQNNADVPNVNLTRKPRVSSFYTTQRPAKTGLGISRAQEQEFRLNNSQVEPHVTSVAELPGQLAAVELGAEPLRQAQHHNIMPKVHGKVLELPGKQSSFQTSQTSANVSTSTKQSPRLSLLLEQVHDIIRLPGQEELLLRHAVVLQTHHRLDRQKRTIMLPDCEHFIHEECLLESFRMRDQRIGTCPTCNVGLCERTLADRIDTDRITIFGSQFTRLRNQVSVDFPQHNEAVTCASEEEVAAAQLRLIKDYVDVHSEETFRMWELNRAEPDWFMAIVRPVVKLFQAWDIPDRESRYFVGHEAFLKLLAWAELVRLMNHGRKASQSTQGVDSAYPQLGELHRKFALALERYDKEKLLWGKDQGRIPDCDCVAQDVVDLALRTQTA</sequence>
<keyword evidence="3" id="KW-1185">Reference proteome</keyword>
<proteinExistence type="predicted"/>
<reference evidence="2" key="1">
    <citation type="submission" date="2020-01" db="EMBL/GenBank/DDBJ databases">
        <authorList>
            <consortium name="DOE Joint Genome Institute"/>
            <person name="Haridas S."/>
            <person name="Albert R."/>
            <person name="Binder M."/>
            <person name="Bloem J."/>
            <person name="Labutti K."/>
            <person name="Salamov A."/>
            <person name="Andreopoulos B."/>
            <person name="Baker S.E."/>
            <person name="Barry K."/>
            <person name="Bills G."/>
            <person name="Bluhm B.H."/>
            <person name="Cannon C."/>
            <person name="Castanera R."/>
            <person name="Culley D.E."/>
            <person name="Daum C."/>
            <person name="Ezra D."/>
            <person name="Gonzalez J.B."/>
            <person name="Henrissat B."/>
            <person name="Kuo A."/>
            <person name="Liang C."/>
            <person name="Lipzen A."/>
            <person name="Lutzoni F."/>
            <person name="Magnuson J."/>
            <person name="Mondo S."/>
            <person name="Nolan M."/>
            <person name="Ohm R."/>
            <person name="Pangilinan J."/>
            <person name="Park H.-J."/>
            <person name="Ramirez L."/>
            <person name="Alfaro M."/>
            <person name="Sun H."/>
            <person name="Tritt A."/>
            <person name="Yoshinaga Y."/>
            <person name="Zwiers L.-H."/>
            <person name="Turgeon B.G."/>
            <person name="Goodwin S.B."/>
            <person name="Spatafora J.W."/>
            <person name="Crous P.W."/>
            <person name="Grigoriev I.V."/>
        </authorList>
    </citation>
    <scope>NUCLEOTIDE SEQUENCE</scope>
    <source>
        <strain evidence="2">IPT5</strain>
    </source>
</reference>
<protein>
    <submittedName>
        <fullName evidence="2">Uncharacterized protein</fullName>
    </submittedName>
</protein>
<dbReference type="AlphaFoldDB" id="A0A6A7APS9"/>